<dbReference type="GO" id="GO:0005886">
    <property type="term" value="C:plasma membrane"/>
    <property type="evidence" value="ECO:0007669"/>
    <property type="project" value="TreeGrafter"/>
</dbReference>
<dbReference type="PANTHER" id="PTHR37468:SF1">
    <property type="entry name" value="SULFATE TRANSPORTER CYSZ"/>
    <property type="match status" value="1"/>
</dbReference>
<feature type="transmembrane region" description="Helical" evidence="11">
    <location>
        <begin position="80"/>
        <end position="105"/>
    </location>
</feature>
<keyword evidence="4" id="KW-0997">Cell inner membrane</keyword>
<comment type="subcellular location">
    <subcellularLocation>
        <location evidence="1">Membrane</location>
        <topology evidence="1">Multi-pass membrane protein</topology>
    </subcellularLocation>
</comment>
<dbReference type="Proteomes" id="UP000276634">
    <property type="component" value="Unassembled WGS sequence"/>
</dbReference>
<keyword evidence="3" id="KW-1003">Cell membrane</keyword>
<evidence type="ECO:0000313" key="13">
    <source>
        <dbReference type="Proteomes" id="UP000276634"/>
    </source>
</evidence>
<evidence type="ECO:0000256" key="5">
    <source>
        <dbReference type="ARBA" id="ARBA00022605"/>
    </source>
</evidence>
<name>A0A3N1Y0J1_9GAMM</name>
<comment type="caution">
    <text evidence="12">The sequence shown here is derived from an EMBL/GenBank/DDBJ whole genome shotgun (WGS) entry which is preliminary data.</text>
</comment>
<dbReference type="EMBL" id="RJVI01000002">
    <property type="protein sequence ID" value="ROR32353.1"/>
    <property type="molecule type" value="Genomic_DNA"/>
</dbReference>
<evidence type="ECO:0000256" key="10">
    <source>
        <dbReference type="ARBA" id="ARBA00023192"/>
    </source>
</evidence>
<sequence length="255" mass="26630">MTAAGGMLTGASCALAGFRWIARPGLRRWVAAPLAISLVVVGGGMWWLFGVIGAQAQAAAEAASAWLPAWLAWGAGAVEWLVWLLAVIPALLLGAAGFGVLANVVGAPFNARLAAEVARACGRPPPAGPTDLRGLVKAPWEETRKLLYLGVRALPFLLLFVIPGLQVAAPFLWLLYAGWASAFEHLDYPLSNEGMGVDEIRDVLRRHRAAAWGFGLVAYGLYALPLVNIVAMPAGVAGAALLWSRHLAGAGASPA</sequence>
<keyword evidence="7 11" id="KW-1133">Transmembrane helix</keyword>
<evidence type="ECO:0000256" key="1">
    <source>
        <dbReference type="ARBA" id="ARBA00004141"/>
    </source>
</evidence>
<evidence type="ECO:0000256" key="9">
    <source>
        <dbReference type="ARBA" id="ARBA00023136"/>
    </source>
</evidence>
<dbReference type="Pfam" id="PF07264">
    <property type="entry name" value="EI24"/>
    <property type="match status" value="1"/>
</dbReference>
<dbReference type="AlphaFoldDB" id="A0A3N1Y0J1"/>
<feature type="transmembrane region" description="Helical" evidence="11">
    <location>
        <begin position="154"/>
        <end position="176"/>
    </location>
</feature>
<keyword evidence="9 11" id="KW-0472">Membrane</keyword>
<gene>
    <name evidence="12" type="ORF">EDC57_1551</name>
</gene>
<keyword evidence="2" id="KW-0813">Transport</keyword>
<dbReference type="PANTHER" id="PTHR37468">
    <property type="entry name" value="SULFATE TRANSPORTER CYSZ"/>
    <property type="match status" value="1"/>
</dbReference>
<evidence type="ECO:0000256" key="7">
    <source>
        <dbReference type="ARBA" id="ARBA00022989"/>
    </source>
</evidence>
<dbReference type="InterPro" id="IPR059112">
    <property type="entry name" value="CysZ/EI24"/>
</dbReference>
<evidence type="ECO:0000256" key="6">
    <source>
        <dbReference type="ARBA" id="ARBA00022692"/>
    </source>
</evidence>
<evidence type="ECO:0000256" key="3">
    <source>
        <dbReference type="ARBA" id="ARBA00022475"/>
    </source>
</evidence>
<keyword evidence="8" id="KW-0764">Sulfate transport</keyword>
<organism evidence="12 13">
    <name type="scientific">Inmirania thermothiophila</name>
    <dbReference type="NCBI Taxonomy" id="1750597"/>
    <lineage>
        <taxon>Bacteria</taxon>
        <taxon>Pseudomonadati</taxon>
        <taxon>Pseudomonadota</taxon>
        <taxon>Gammaproteobacteria</taxon>
        <taxon>Chromatiales</taxon>
        <taxon>Ectothiorhodospiraceae</taxon>
        <taxon>Inmirania</taxon>
    </lineage>
</organism>
<protein>
    <submittedName>
        <fullName evidence="12">CysZ protein</fullName>
    </submittedName>
</protein>
<reference evidence="12 13" key="1">
    <citation type="submission" date="2018-11" db="EMBL/GenBank/DDBJ databases">
        <title>Genomic Encyclopedia of Type Strains, Phase IV (KMG-IV): sequencing the most valuable type-strain genomes for metagenomic binning, comparative biology and taxonomic classification.</title>
        <authorList>
            <person name="Goeker M."/>
        </authorList>
    </citation>
    <scope>NUCLEOTIDE SEQUENCE [LARGE SCALE GENOMIC DNA]</scope>
    <source>
        <strain evidence="12 13">DSM 100275</strain>
    </source>
</reference>
<dbReference type="InterPro" id="IPR050480">
    <property type="entry name" value="CysZ-like"/>
</dbReference>
<keyword evidence="6 11" id="KW-0812">Transmembrane</keyword>
<dbReference type="GO" id="GO:0009675">
    <property type="term" value="F:high-affinity sulfate:proton symporter activity"/>
    <property type="evidence" value="ECO:0007669"/>
    <property type="project" value="TreeGrafter"/>
</dbReference>
<evidence type="ECO:0000313" key="12">
    <source>
        <dbReference type="EMBL" id="ROR32353.1"/>
    </source>
</evidence>
<evidence type="ECO:0000256" key="4">
    <source>
        <dbReference type="ARBA" id="ARBA00022519"/>
    </source>
</evidence>
<feature type="transmembrane region" description="Helical" evidence="11">
    <location>
        <begin position="222"/>
        <end position="243"/>
    </location>
</feature>
<feature type="transmembrane region" description="Helical" evidence="11">
    <location>
        <begin position="29"/>
        <end position="49"/>
    </location>
</feature>
<evidence type="ECO:0000256" key="8">
    <source>
        <dbReference type="ARBA" id="ARBA00023032"/>
    </source>
</evidence>
<evidence type="ECO:0000256" key="11">
    <source>
        <dbReference type="SAM" id="Phobius"/>
    </source>
</evidence>
<keyword evidence="10" id="KW-0198">Cysteine biosynthesis</keyword>
<evidence type="ECO:0000256" key="2">
    <source>
        <dbReference type="ARBA" id="ARBA00022448"/>
    </source>
</evidence>
<keyword evidence="5" id="KW-0028">Amino-acid biosynthesis</keyword>
<dbReference type="NCBIfam" id="NF003433">
    <property type="entry name" value="PRK04949.1"/>
    <property type="match status" value="1"/>
</dbReference>
<keyword evidence="13" id="KW-1185">Reference proteome</keyword>
<accession>A0A3N1Y0J1</accession>
<dbReference type="GO" id="GO:0000103">
    <property type="term" value="P:sulfate assimilation"/>
    <property type="evidence" value="ECO:0007669"/>
    <property type="project" value="TreeGrafter"/>
</dbReference>
<feature type="transmembrane region" description="Helical" evidence="11">
    <location>
        <begin position="6"/>
        <end position="22"/>
    </location>
</feature>
<dbReference type="GO" id="GO:0019344">
    <property type="term" value="P:cysteine biosynthetic process"/>
    <property type="evidence" value="ECO:0007669"/>
    <property type="project" value="UniProtKB-KW"/>
</dbReference>
<dbReference type="RefSeq" id="WP_170165070.1">
    <property type="nucleotide sequence ID" value="NZ_RJVI01000002.1"/>
</dbReference>
<proteinExistence type="predicted"/>